<comment type="caution">
    <text evidence="1">The sequence shown here is derived from an EMBL/GenBank/DDBJ whole genome shotgun (WGS) entry which is preliminary data.</text>
</comment>
<reference evidence="1 2" key="1">
    <citation type="submission" date="2019-03" db="EMBL/GenBank/DDBJ databases">
        <title>First draft genome of Liparis tanakae, snailfish: a comprehensive survey of snailfish specific genes.</title>
        <authorList>
            <person name="Kim W."/>
            <person name="Song I."/>
            <person name="Jeong J.-H."/>
            <person name="Kim D."/>
            <person name="Kim S."/>
            <person name="Ryu S."/>
            <person name="Song J.Y."/>
            <person name="Lee S.K."/>
        </authorList>
    </citation>
    <scope>NUCLEOTIDE SEQUENCE [LARGE SCALE GENOMIC DNA]</scope>
    <source>
        <tissue evidence="1">Muscle</tissue>
    </source>
</reference>
<evidence type="ECO:0000313" key="2">
    <source>
        <dbReference type="Proteomes" id="UP000314294"/>
    </source>
</evidence>
<protein>
    <submittedName>
        <fullName evidence="1">Uncharacterized protein</fullName>
    </submittedName>
</protein>
<proteinExistence type="predicted"/>
<accession>A0A4Z2GIF3</accession>
<dbReference type="EMBL" id="SRLO01000546">
    <property type="protein sequence ID" value="TNN52472.1"/>
    <property type="molecule type" value="Genomic_DNA"/>
</dbReference>
<dbReference type="Proteomes" id="UP000314294">
    <property type="component" value="Unassembled WGS sequence"/>
</dbReference>
<dbReference type="AlphaFoldDB" id="A0A4Z2GIF3"/>
<organism evidence="1 2">
    <name type="scientific">Liparis tanakae</name>
    <name type="common">Tanaka's snailfish</name>
    <dbReference type="NCBI Taxonomy" id="230148"/>
    <lineage>
        <taxon>Eukaryota</taxon>
        <taxon>Metazoa</taxon>
        <taxon>Chordata</taxon>
        <taxon>Craniata</taxon>
        <taxon>Vertebrata</taxon>
        <taxon>Euteleostomi</taxon>
        <taxon>Actinopterygii</taxon>
        <taxon>Neopterygii</taxon>
        <taxon>Teleostei</taxon>
        <taxon>Neoteleostei</taxon>
        <taxon>Acanthomorphata</taxon>
        <taxon>Eupercaria</taxon>
        <taxon>Perciformes</taxon>
        <taxon>Cottioidei</taxon>
        <taxon>Cottales</taxon>
        <taxon>Liparidae</taxon>
        <taxon>Liparis</taxon>
    </lineage>
</organism>
<sequence length="141" mass="15561">MENGQTRHQIVGELLAAEKVRVTVVHIAKLQILAEKCLVFFDFGYVWVVREERDGGAALCPKPGAVVRTQAGDGPDWGARVLRIKESWCVSQTTFAHNAYLAEQLLDEPSTGGISRLIKMTHHVQPNSLYMTQNSSSLGGR</sequence>
<gene>
    <name evidence="1" type="ORF">EYF80_037331</name>
</gene>
<keyword evidence="2" id="KW-1185">Reference proteome</keyword>
<evidence type="ECO:0000313" key="1">
    <source>
        <dbReference type="EMBL" id="TNN52472.1"/>
    </source>
</evidence>
<name>A0A4Z2GIF3_9TELE</name>